<evidence type="ECO:0000259" key="1">
    <source>
        <dbReference type="Pfam" id="PF01425"/>
    </source>
</evidence>
<dbReference type="Pfam" id="PF01425">
    <property type="entry name" value="Amidase"/>
    <property type="match status" value="1"/>
</dbReference>
<gene>
    <name evidence="2" type="ORF">B7463_g12618</name>
</gene>
<dbReference type="Gene3D" id="3.90.1300.10">
    <property type="entry name" value="Amidase signature (AS) domain"/>
    <property type="match status" value="1"/>
</dbReference>
<reference evidence="2 3" key="1">
    <citation type="submission" date="2018-05" db="EMBL/GenBank/DDBJ databases">
        <title>Draft genome sequence of Scytalidium lignicola DSM 105466, a ubiquitous saprotrophic fungus.</title>
        <authorList>
            <person name="Buettner E."/>
            <person name="Gebauer A.M."/>
            <person name="Hofrichter M."/>
            <person name="Liers C."/>
            <person name="Kellner H."/>
        </authorList>
    </citation>
    <scope>NUCLEOTIDE SEQUENCE [LARGE SCALE GENOMIC DNA]</scope>
    <source>
        <strain evidence="2 3">DSM 105466</strain>
    </source>
</reference>
<dbReference type="OrthoDB" id="566138at2759"/>
<dbReference type="OMA" id="WMDGLKL"/>
<proteinExistence type="predicted"/>
<dbReference type="STRING" id="5539.A0A3E2GRK6"/>
<dbReference type="Proteomes" id="UP000258309">
    <property type="component" value="Unassembled WGS sequence"/>
</dbReference>
<organism evidence="2 3">
    <name type="scientific">Scytalidium lignicola</name>
    <name type="common">Hyphomycete</name>
    <dbReference type="NCBI Taxonomy" id="5539"/>
    <lineage>
        <taxon>Eukaryota</taxon>
        <taxon>Fungi</taxon>
        <taxon>Dikarya</taxon>
        <taxon>Ascomycota</taxon>
        <taxon>Pezizomycotina</taxon>
        <taxon>Leotiomycetes</taxon>
        <taxon>Leotiomycetes incertae sedis</taxon>
        <taxon>Scytalidium</taxon>
    </lineage>
</organism>
<protein>
    <recommendedName>
        <fullName evidence="1">Amidase domain-containing protein</fullName>
    </recommendedName>
</protein>
<accession>A0A3E2GRK6</accession>
<dbReference type="NCBIfam" id="NF005127">
    <property type="entry name" value="PRK06565.1"/>
    <property type="match status" value="1"/>
</dbReference>
<dbReference type="SUPFAM" id="SSF75304">
    <property type="entry name" value="Amidase signature (AS) enzymes"/>
    <property type="match status" value="1"/>
</dbReference>
<feature type="domain" description="Amidase" evidence="1">
    <location>
        <begin position="27"/>
        <end position="334"/>
    </location>
</feature>
<comment type="caution">
    <text evidence="2">The sequence shown here is derived from an EMBL/GenBank/DDBJ whole genome shotgun (WGS) entry which is preliminary data.</text>
</comment>
<evidence type="ECO:0000313" key="3">
    <source>
        <dbReference type="Proteomes" id="UP000258309"/>
    </source>
</evidence>
<name>A0A3E2GRK6_SCYLI</name>
<dbReference type="PANTHER" id="PTHR42678">
    <property type="entry name" value="AMIDASE"/>
    <property type="match status" value="1"/>
</dbReference>
<feature type="non-terminal residue" evidence="2">
    <location>
        <position position="1"/>
    </location>
</feature>
<sequence length="667" mass="72906">MASLNLVEISIDDLQNALTSGLITSVELVARYLHRISKYDSRDICLNSIPVLNPNVFQESAASDERRRAGLPPRPLEGIPFTVKDSYKVKGMTVASGSAAFQSLVANEDAFTVAQLRNAGAVLIGKTNMPPMAAGGMQRGVYGRAESPYNLEYLTAAYASGSSNGSATATSASFCAFGMAEETVSSGRSPASNNGLVAYTPSRGVISIRGNWPLYVTCDVIVPHTRTVTNLLTLLDVLVVKDDINEGDFWRSQPYVTLPSLAELRPSSFRNLKDSESLHGKRIGVPKMYISGEDPQARAVYTKPSVIALWKEARACLEGLGAKVVEDDFPVVSNYEKHGPHETLNVPGLPENWAKLERSTIIAYSWEDFLLANKDPVLSTPATIDTTRIFPRSIEEVQWKYSEMPNLVQYDTIFDVLKERTVPIYELPGCKDALLALEAARKRDLEDWMDQNNLDLVVIPANGDVGRADTDIKDESAKHAWMNGVKYSNGNRALRHLGIPTVTVTMGVMEDTKMPVGLTFVSRAYDDCNLLKYAYAYETASKKRCPPPLTPALHSDLIPLQKRTISQEVKPITLTVTSEKIRFGDVVMVKLSGHSSEATSLEVYVDGNLVDGVKMEIDGSWVISASSHIPEVETHVKTEATIPRDQVMVVVLARSHGSVVAGALALL</sequence>
<keyword evidence="3" id="KW-1185">Reference proteome</keyword>
<dbReference type="AlphaFoldDB" id="A0A3E2GRK6"/>
<dbReference type="InterPro" id="IPR036928">
    <property type="entry name" value="AS_sf"/>
</dbReference>
<feature type="non-terminal residue" evidence="2">
    <location>
        <position position="667"/>
    </location>
</feature>
<dbReference type="PANTHER" id="PTHR42678:SF11">
    <property type="entry name" value="AMIDASE FAMILY PROTEIN"/>
    <property type="match status" value="1"/>
</dbReference>
<dbReference type="InterPro" id="IPR023631">
    <property type="entry name" value="Amidase_dom"/>
</dbReference>
<dbReference type="EMBL" id="NCSJ02000640">
    <property type="protein sequence ID" value="RFU23720.1"/>
    <property type="molecule type" value="Genomic_DNA"/>
</dbReference>
<evidence type="ECO:0000313" key="2">
    <source>
        <dbReference type="EMBL" id="RFU23720.1"/>
    </source>
</evidence>